<name>A0A931HDH4_9SPHN</name>
<comment type="caution">
    <text evidence="17">The sequence shown here is derived from an EMBL/GenBank/DDBJ whole genome shotgun (WGS) entry which is preliminary data.</text>
</comment>
<keyword evidence="18" id="KW-1185">Reference proteome</keyword>
<evidence type="ECO:0000256" key="14">
    <source>
        <dbReference type="PROSITE-ProRule" id="PRU00278"/>
    </source>
</evidence>
<reference evidence="17" key="1">
    <citation type="submission" date="2020-11" db="EMBL/GenBank/DDBJ databases">
        <title>Novosphingobium aureum sp. nov., a marine bacterium isolated from sediment of a salt flat.</title>
        <authorList>
            <person name="Yoo Y."/>
            <person name="Kim J.-J."/>
        </authorList>
    </citation>
    <scope>NUCLEOTIDE SEQUENCE</scope>
    <source>
        <strain evidence="17">YJ-S2-02</strain>
    </source>
</reference>
<sequence>MLTFFRSFIKSKVGAAVAIGVLVLIALAFASGDIAGIQGPGGITGGNAVASVDGEDIEATELSRSASSALTRVQQQNPNATMKQLIAQGGVENILEDLIGRTAFYAFGQKHAIVAGDRLVDSEIAQIPAFEGVDGKFDQDTFRQALAQQGLSEKALRADIAQGLVAQQLVTPAQMGAVMPRFMAKRYATLLNETRTGSVAALPSLLFAPEKEPDDKTIAAFYKANTDRFIRPERRVLRYATFSMDEMPAPAAPTDAEIAEQFKANAARYAAKDERKITQVIVPAEAEAKAIVAAVEGGKTLETAAKDKGLSAAQLEFFSRSDLATQFSKDVADAVFAAPVGKLATPRKSALGWHVIRVVEENKQAARQLADVREELVEEVAATKRRKAFAERLENIEDQFSGGTSLPEVAKALGLEVKTTAPITAGGQVYQKPDETIDAGLNPLLKTVFKMQQEQPQLAQMGQGEDFSANRPFVIYDVTEIQASAPAPLKEIEDDVKRAWVFDEGSKAAKAAAIKMQAAMAKGATLEKAMSEVGKRLPPVEQVGMSRATLTRALQSGRQVPPPVSLMFHMSEGSVKVQSAADERGWFVVQLKDIEPGKVESDEMVENARKELGGALGNAYAQALNDAIVKEATVKKNEAVIKSVRDQLAGAAPAGS</sequence>
<evidence type="ECO:0000256" key="11">
    <source>
        <dbReference type="ARBA" id="ARBA00038408"/>
    </source>
</evidence>
<keyword evidence="15" id="KW-0175">Coiled coil</keyword>
<keyword evidence="6" id="KW-1133">Transmembrane helix</keyword>
<dbReference type="InterPro" id="IPR052029">
    <property type="entry name" value="PpiD_chaperone"/>
</dbReference>
<evidence type="ECO:0000256" key="10">
    <source>
        <dbReference type="ARBA" id="ARBA00031484"/>
    </source>
</evidence>
<evidence type="ECO:0000256" key="3">
    <source>
        <dbReference type="ARBA" id="ARBA00022475"/>
    </source>
</evidence>
<evidence type="ECO:0000256" key="4">
    <source>
        <dbReference type="ARBA" id="ARBA00022519"/>
    </source>
</evidence>
<keyword evidence="3" id="KW-1003">Cell membrane</keyword>
<dbReference type="PROSITE" id="PS50198">
    <property type="entry name" value="PPIC_PPIASE_2"/>
    <property type="match status" value="1"/>
</dbReference>
<dbReference type="InterPro" id="IPR000297">
    <property type="entry name" value="PPIase_PpiC"/>
</dbReference>
<comment type="subcellular location">
    <subcellularLocation>
        <location evidence="1">Cell inner membrane</location>
        <topology evidence="1">Single-pass type II membrane protein</topology>
        <orientation evidence="1">Periplasmic side</orientation>
    </subcellularLocation>
</comment>
<dbReference type="EMBL" id="JADZGI010000001">
    <property type="protein sequence ID" value="MBH0113463.1"/>
    <property type="molecule type" value="Genomic_DNA"/>
</dbReference>
<evidence type="ECO:0000256" key="13">
    <source>
        <dbReference type="ARBA" id="ARBA00042775"/>
    </source>
</evidence>
<evidence type="ECO:0000256" key="15">
    <source>
        <dbReference type="SAM" id="Coils"/>
    </source>
</evidence>
<organism evidence="17 18">
    <name type="scientific">Novosphingobium aureum</name>
    <dbReference type="NCBI Taxonomy" id="2792964"/>
    <lineage>
        <taxon>Bacteria</taxon>
        <taxon>Pseudomonadati</taxon>
        <taxon>Pseudomonadota</taxon>
        <taxon>Alphaproteobacteria</taxon>
        <taxon>Sphingomonadales</taxon>
        <taxon>Sphingomonadaceae</taxon>
        <taxon>Novosphingobium</taxon>
    </lineage>
</organism>
<accession>A0A931HDH4</accession>
<keyword evidence="14" id="KW-0697">Rotamase</keyword>
<evidence type="ECO:0000256" key="12">
    <source>
        <dbReference type="ARBA" id="ARBA00040743"/>
    </source>
</evidence>
<evidence type="ECO:0000259" key="16">
    <source>
        <dbReference type="PROSITE" id="PS50198"/>
    </source>
</evidence>
<dbReference type="InterPro" id="IPR027304">
    <property type="entry name" value="Trigger_fact/SurA_dom_sf"/>
</dbReference>
<protein>
    <recommendedName>
        <fullName evidence="2">Parvulin-like PPIase</fullName>
    </recommendedName>
    <alternativeName>
        <fullName evidence="9">Peptidyl-prolyl cis-trans isomerase plp</fullName>
    </alternativeName>
    <alternativeName>
        <fullName evidence="12">Periplasmic chaperone PpiD</fullName>
    </alternativeName>
    <alternativeName>
        <fullName evidence="13">Periplasmic folding chaperone</fullName>
    </alternativeName>
    <alternativeName>
        <fullName evidence="10">Rotamase plp</fullName>
    </alternativeName>
</protein>
<evidence type="ECO:0000313" key="18">
    <source>
        <dbReference type="Proteomes" id="UP000617634"/>
    </source>
</evidence>
<dbReference type="Gene3D" id="1.10.4030.10">
    <property type="entry name" value="Porin chaperone SurA, peptide-binding domain"/>
    <property type="match status" value="1"/>
</dbReference>
<evidence type="ECO:0000256" key="7">
    <source>
        <dbReference type="ARBA" id="ARBA00023136"/>
    </source>
</evidence>
<dbReference type="PANTHER" id="PTHR47529">
    <property type="entry name" value="PEPTIDYL-PROLYL CIS-TRANS ISOMERASE D"/>
    <property type="match status" value="1"/>
</dbReference>
<comment type="similarity">
    <text evidence="11">Belongs to the PpiD chaperone family.</text>
</comment>
<proteinExistence type="inferred from homology"/>
<evidence type="ECO:0000256" key="2">
    <source>
        <dbReference type="ARBA" id="ARBA00018370"/>
    </source>
</evidence>
<evidence type="ECO:0000256" key="8">
    <source>
        <dbReference type="ARBA" id="ARBA00023186"/>
    </source>
</evidence>
<dbReference type="Gene3D" id="3.10.50.40">
    <property type="match status" value="1"/>
</dbReference>
<keyword evidence="5" id="KW-0812">Transmembrane</keyword>
<dbReference type="Pfam" id="PF13145">
    <property type="entry name" value="Rotamase_2"/>
    <property type="match status" value="1"/>
</dbReference>
<keyword evidence="8" id="KW-0143">Chaperone</keyword>
<keyword evidence="7" id="KW-0472">Membrane</keyword>
<feature type="domain" description="PpiC" evidence="16">
    <location>
        <begin position="272"/>
        <end position="360"/>
    </location>
</feature>
<feature type="coiled-coil region" evidence="15">
    <location>
        <begin position="355"/>
        <end position="393"/>
    </location>
</feature>
<evidence type="ECO:0000256" key="9">
    <source>
        <dbReference type="ARBA" id="ARBA00030642"/>
    </source>
</evidence>
<dbReference type="SUPFAM" id="SSF109998">
    <property type="entry name" value="Triger factor/SurA peptide-binding domain-like"/>
    <property type="match status" value="1"/>
</dbReference>
<dbReference type="SUPFAM" id="SSF54534">
    <property type="entry name" value="FKBP-like"/>
    <property type="match status" value="1"/>
</dbReference>
<evidence type="ECO:0000256" key="5">
    <source>
        <dbReference type="ARBA" id="ARBA00022692"/>
    </source>
</evidence>
<dbReference type="GO" id="GO:0003755">
    <property type="term" value="F:peptidyl-prolyl cis-trans isomerase activity"/>
    <property type="evidence" value="ECO:0007669"/>
    <property type="project" value="UniProtKB-KW"/>
</dbReference>
<dbReference type="Proteomes" id="UP000617634">
    <property type="component" value="Unassembled WGS sequence"/>
</dbReference>
<keyword evidence="14" id="KW-0413">Isomerase</keyword>
<evidence type="ECO:0000256" key="1">
    <source>
        <dbReference type="ARBA" id="ARBA00004382"/>
    </source>
</evidence>
<evidence type="ECO:0000313" key="17">
    <source>
        <dbReference type="EMBL" id="MBH0113463.1"/>
    </source>
</evidence>
<dbReference type="RefSeq" id="WP_197163682.1">
    <property type="nucleotide sequence ID" value="NZ_JADZGI010000001.1"/>
</dbReference>
<dbReference type="GO" id="GO:0005886">
    <property type="term" value="C:plasma membrane"/>
    <property type="evidence" value="ECO:0007669"/>
    <property type="project" value="UniProtKB-SubCell"/>
</dbReference>
<gene>
    <name evidence="17" type="ORF">I5E68_10935</name>
</gene>
<dbReference type="AlphaFoldDB" id="A0A931HDH4"/>
<dbReference type="Pfam" id="PF13624">
    <property type="entry name" value="SurA_N_3"/>
    <property type="match status" value="1"/>
</dbReference>
<evidence type="ECO:0000256" key="6">
    <source>
        <dbReference type="ARBA" id="ARBA00022989"/>
    </source>
</evidence>
<keyword evidence="4" id="KW-0997">Cell inner membrane</keyword>
<dbReference type="PANTHER" id="PTHR47529:SF1">
    <property type="entry name" value="PERIPLASMIC CHAPERONE PPID"/>
    <property type="match status" value="1"/>
</dbReference>
<dbReference type="InterPro" id="IPR046357">
    <property type="entry name" value="PPIase_dom_sf"/>
</dbReference>